<evidence type="ECO:0008006" key="4">
    <source>
        <dbReference type="Google" id="ProtNLM"/>
    </source>
</evidence>
<feature type="signal peptide" evidence="1">
    <location>
        <begin position="1"/>
        <end position="18"/>
    </location>
</feature>
<evidence type="ECO:0000256" key="1">
    <source>
        <dbReference type="SAM" id="SignalP"/>
    </source>
</evidence>
<dbReference type="Gene3D" id="2.120.10.10">
    <property type="match status" value="1"/>
</dbReference>
<dbReference type="SUPFAM" id="SSF110296">
    <property type="entry name" value="Oligoxyloglucan reducing end-specific cellobiohydrolase"/>
    <property type="match status" value="1"/>
</dbReference>
<protein>
    <recommendedName>
        <fullName evidence="4">Glycoside hydrolase family 93 protein</fullName>
    </recommendedName>
</protein>
<dbReference type="AlphaFoldDB" id="A0A9P6VFQ6"/>
<dbReference type="EMBL" id="VNKQ01000013">
    <property type="protein sequence ID" value="KAG0647072.1"/>
    <property type="molecule type" value="Genomic_DNA"/>
</dbReference>
<dbReference type="OrthoDB" id="2130735at2759"/>
<sequence>MRPNLLVLTSCFLGAVNASPGLHPFSTFSNVTVFVPPVNYIQPQVLYARTVELEGGVLLATWENYSPEPPLVYFPIFKSIDGGETWKEIAKVTDQVNNWGLRYQPMLYELPARVGRYAAGTVLLAGNSIPTDLNYTQIDVYASEDKGYTWRFVSRVASGGAATPDNGIPAIWEPFLMYYEGKIVCYYSDQRDPLYGQKLVHQVTSNLLEWESVVDDVAYPIYTDRPGMTTVTYLPNGKYMMTYECGGCPTVTGTDYEFPVYYRINANPLLFNSSIGYPLVTNTGIQPTSSPYITWSPVGGANGTIVVSCGTLTEVFVNQELGAADAWKSVDTPEGVSYSRSLRVSKGNSDHLLIAGAGHLPPATTNRVTVSVIDLLKSLKSAT</sequence>
<organism evidence="2 3">
    <name type="scientific">Hyphodiscus hymeniophilus</name>
    <dbReference type="NCBI Taxonomy" id="353542"/>
    <lineage>
        <taxon>Eukaryota</taxon>
        <taxon>Fungi</taxon>
        <taxon>Dikarya</taxon>
        <taxon>Ascomycota</taxon>
        <taxon>Pezizomycotina</taxon>
        <taxon>Leotiomycetes</taxon>
        <taxon>Helotiales</taxon>
        <taxon>Hyphodiscaceae</taxon>
        <taxon>Hyphodiscus</taxon>
    </lineage>
</organism>
<accession>A0A9P6VFQ6</accession>
<feature type="chain" id="PRO_5040315755" description="Glycoside hydrolase family 93 protein" evidence="1">
    <location>
        <begin position="19"/>
        <end position="383"/>
    </location>
</feature>
<dbReference type="CDD" id="cd15482">
    <property type="entry name" value="Sialidase_non-viral"/>
    <property type="match status" value="1"/>
</dbReference>
<dbReference type="Proteomes" id="UP000785200">
    <property type="component" value="Unassembled WGS sequence"/>
</dbReference>
<comment type="caution">
    <text evidence="2">The sequence shown here is derived from an EMBL/GenBank/DDBJ whole genome shotgun (WGS) entry which is preliminary data.</text>
</comment>
<dbReference type="PANTHER" id="PTHR38792:SF3">
    <property type="entry name" value="BNR_ASP-BOX REPEAT DOMAIN PROTEIN (AFU_ORTHOLOGUE AFUA_7G06430)-RELATED"/>
    <property type="match status" value="1"/>
</dbReference>
<proteinExistence type="predicted"/>
<evidence type="ECO:0000313" key="3">
    <source>
        <dbReference type="Proteomes" id="UP000785200"/>
    </source>
</evidence>
<evidence type="ECO:0000313" key="2">
    <source>
        <dbReference type="EMBL" id="KAG0647072.1"/>
    </source>
</evidence>
<keyword evidence="1" id="KW-0732">Signal</keyword>
<name>A0A9P6VFQ6_9HELO</name>
<dbReference type="PANTHER" id="PTHR38792">
    <property type="entry name" value="BNR/ASP-BOX REPEAT DOMAIN PROTEIN (AFU_ORTHOLOGUE AFUA_7G06430)-RELATED"/>
    <property type="match status" value="1"/>
</dbReference>
<reference evidence="2" key="1">
    <citation type="submission" date="2019-07" db="EMBL/GenBank/DDBJ databases">
        <title>Hyphodiscus hymeniophilus genome sequencing and assembly.</title>
        <authorList>
            <person name="Kramer G."/>
            <person name="Nodwell J."/>
        </authorList>
    </citation>
    <scope>NUCLEOTIDE SEQUENCE</scope>
    <source>
        <strain evidence="2">ATCC 34498</strain>
    </source>
</reference>
<keyword evidence="3" id="KW-1185">Reference proteome</keyword>
<gene>
    <name evidence="2" type="ORF">D0Z07_7270</name>
</gene>